<keyword evidence="1" id="KW-0812">Transmembrane</keyword>
<keyword evidence="1" id="KW-1133">Transmembrane helix</keyword>
<accession>A0A6V7L9I9</accession>
<feature type="transmembrane region" description="Helical" evidence="1">
    <location>
        <begin position="20"/>
        <end position="43"/>
    </location>
</feature>
<evidence type="ECO:0000256" key="1">
    <source>
        <dbReference type="SAM" id="Phobius"/>
    </source>
</evidence>
<gene>
    <name evidence="2" type="ORF">BBRV_LOCUS97153</name>
</gene>
<evidence type="ECO:0000313" key="2">
    <source>
        <dbReference type="EMBL" id="CAD1571390.1"/>
    </source>
</evidence>
<name>A0A6V7L9I9_9HYME</name>
<reference evidence="2" key="1">
    <citation type="submission" date="2020-07" db="EMBL/GenBank/DDBJ databases">
        <authorList>
            <person name="Ferguson B K."/>
        </authorList>
    </citation>
    <scope>NUCLEOTIDE SEQUENCE</scope>
    <source>
        <strain evidence="2">L06</strain>
    </source>
</reference>
<sequence length="105" mass="11431">MIRKLDQVVQFRTPIRHVLVHVVCLFLLAVAVVDAVVLCLYAYPLAVLLCLCPGSTDVAAAAAAETLYHICDLSFCLSHGLALLLRLQKAGLVTLQLSKITTMRL</sequence>
<organism evidence="2">
    <name type="scientific">Bracon brevicornis</name>
    <dbReference type="NCBI Taxonomy" id="1563983"/>
    <lineage>
        <taxon>Eukaryota</taxon>
        <taxon>Metazoa</taxon>
        <taxon>Ecdysozoa</taxon>
        <taxon>Arthropoda</taxon>
        <taxon>Hexapoda</taxon>
        <taxon>Insecta</taxon>
        <taxon>Pterygota</taxon>
        <taxon>Neoptera</taxon>
        <taxon>Endopterygota</taxon>
        <taxon>Hymenoptera</taxon>
        <taxon>Apocrita</taxon>
        <taxon>Ichneumonoidea</taxon>
        <taxon>Braconidae</taxon>
        <taxon>Braconinae</taxon>
        <taxon>Bracon</taxon>
    </lineage>
</organism>
<dbReference type="AlphaFoldDB" id="A0A6V7L9I9"/>
<protein>
    <submittedName>
        <fullName evidence="2">Uncharacterized protein</fullName>
    </submittedName>
</protein>
<dbReference type="EMBL" id="CADCXW020000334">
    <property type="protein sequence ID" value="CAD1571390.1"/>
    <property type="molecule type" value="Genomic_DNA"/>
</dbReference>
<keyword evidence="1" id="KW-0472">Membrane</keyword>
<proteinExistence type="predicted"/>